<feature type="compositionally biased region" description="Low complexity" evidence="1">
    <location>
        <begin position="384"/>
        <end position="393"/>
    </location>
</feature>
<organism evidence="2 3">
    <name type="scientific">Marasmius crinis-equi</name>
    <dbReference type="NCBI Taxonomy" id="585013"/>
    <lineage>
        <taxon>Eukaryota</taxon>
        <taxon>Fungi</taxon>
        <taxon>Dikarya</taxon>
        <taxon>Basidiomycota</taxon>
        <taxon>Agaricomycotina</taxon>
        <taxon>Agaricomycetes</taxon>
        <taxon>Agaricomycetidae</taxon>
        <taxon>Agaricales</taxon>
        <taxon>Marasmiineae</taxon>
        <taxon>Marasmiaceae</taxon>
        <taxon>Marasmius</taxon>
    </lineage>
</organism>
<dbReference type="InterPro" id="IPR011333">
    <property type="entry name" value="SKP1/BTB/POZ_sf"/>
</dbReference>
<feature type="compositionally biased region" description="Polar residues" evidence="1">
    <location>
        <begin position="434"/>
        <end position="450"/>
    </location>
</feature>
<reference evidence="2 3" key="1">
    <citation type="submission" date="2024-02" db="EMBL/GenBank/DDBJ databases">
        <title>A draft genome for the cacao thread blight pathogen Marasmius crinis-equi.</title>
        <authorList>
            <person name="Cohen S.P."/>
            <person name="Baruah I.K."/>
            <person name="Amoako-Attah I."/>
            <person name="Bukari Y."/>
            <person name="Meinhardt L.W."/>
            <person name="Bailey B.A."/>
        </authorList>
    </citation>
    <scope>NUCLEOTIDE SEQUENCE [LARGE SCALE GENOMIC DNA]</scope>
    <source>
        <strain evidence="2 3">GH-76</strain>
    </source>
</reference>
<feature type="compositionally biased region" description="Polar residues" evidence="1">
    <location>
        <begin position="458"/>
        <end position="468"/>
    </location>
</feature>
<evidence type="ECO:0000313" key="3">
    <source>
        <dbReference type="Proteomes" id="UP001465976"/>
    </source>
</evidence>
<keyword evidence="3" id="KW-1185">Reference proteome</keyword>
<dbReference type="Gene3D" id="3.30.710.10">
    <property type="entry name" value="Potassium Channel Kv1.1, Chain A"/>
    <property type="match status" value="1"/>
</dbReference>
<feature type="compositionally biased region" description="Polar residues" evidence="1">
    <location>
        <begin position="411"/>
        <end position="420"/>
    </location>
</feature>
<dbReference type="Proteomes" id="UP001465976">
    <property type="component" value="Unassembled WGS sequence"/>
</dbReference>
<feature type="region of interest" description="Disordered" evidence="1">
    <location>
        <begin position="87"/>
        <end position="164"/>
    </location>
</feature>
<feature type="compositionally biased region" description="Polar residues" evidence="1">
    <location>
        <begin position="367"/>
        <end position="377"/>
    </location>
</feature>
<feature type="compositionally biased region" description="Acidic residues" evidence="1">
    <location>
        <begin position="105"/>
        <end position="123"/>
    </location>
</feature>
<feature type="compositionally biased region" description="Low complexity" evidence="1">
    <location>
        <begin position="1"/>
        <end position="16"/>
    </location>
</feature>
<feature type="region of interest" description="Disordered" evidence="1">
    <location>
        <begin position="1"/>
        <end position="32"/>
    </location>
</feature>
<evidence type="ECO:0008006" key="4">
    <source>
        <dbReference type="Google" id="ProtNLM"/>
    </source>
</evidence>
<gene>
    <name evidence="2" type="ORF">V5O48_007292</name>
</gene>
<accession>A0ABR3FHD8</accession>
<evidence type="ECO:0000313" key="2">
    <source>
        <dbReference type="EMBL" id="KAL0574676.1"/>
    </source>
</evidence>
<dbReference type="EMBL" id="JBAHYK010000377">
    <property type="protein sequence ID" value="KAL0574676.1"/>
    <property type="molecule type" value="Genomic_DNA"/>
</dbReference>
<protein>
    <recommendedName>
        <fullName evidence="4">BTB domain-containing protein</fullName>
    </recommendedName>
</protein>
<name>A0ABR3FHD8_9AGAR</name>
<sequence length="468" mass="51003">MGWLSRSSTQSSISSSKTHTKQPKSIELVSERTGPLGLGATVVRTPEEALQDTHVCLTRYETKGSDELGQKPQIQYTSHIPSPISATISLPFSSPTLPPTPVDQEPLDADDADVDTQESDYFGEGEVQYSSPPQPTRAIPSAPNESPRPSLKNTPHCSTEDVSEVPPLPANVLPSVLQPEFNAILMSEVPSGTVDFSKVIITLETCTQTYRTTMDTVLSRPSHLSAYLISLFPRKRSDSNASSVYSTSSDDISMFHNHLASQGLISPQSQKPTSYNIHIFLDRPSAPYAHILAYLRSPVPSSDSGLPELLPRAVQLQSSYTHSRLEALLELRDEAAYLDLEGLYKLCNEEIKLRQNVSSVPPRLHSRNPSRTLQSSIMPGLARSSVQSQQASVHDQFSDTESRRMRVVPKSPSQSPQRNAGTVGMRVRSPPTPQSWDARSSGASGNSTRSIGRGVGVVNQNNPPAGWI</sequence>
<feature type="region of interest" description="Disordered" evidence="1">
    <location>
        <begin position="357"/>
        <end position="468"/>
    </location>
</feature>
<evidence type="ECO:0000256" key="1">
    <source>
        <dbReference type="SAM" id="MobiDB-lite"/>
    </source>
</evidence>
<comment type="caution">
    <text evidence="2">The sequence shown here is derived from an EMBL/GenBank/DDBJ whole genome shotgun (WGS) entry which is preliminary data.</text>
</comment>
<proteinExistence type="predicted"/>